<dbReference type="OrthoDB" id="9779074at2"/>
<dbReference type="InterPro" id="IPR018060">
    <property type="entry name" value="HTH_AraC"/>
</dbReference>
<dbReference type="GO" id="GO:0043565">
    <property type="term" value="F:sequence-specific DNA binding"/>
    <property type="evidence" value="ECO:0007669"/>
    <property type="project" value="InterPro"/>
</dbReference>
<evidence type="ECO:0000313" key="6">
    <source>
        <dbReference type="EMBL" id="OCA69852.1"/>
    </source>
</evidence>
<dbReference type="PRINTS" id="PR00032">
    <property type="entry name" value="HTHARAC"/>
</dbReference>
<dbReference type="PANTHER" id="PTHR43280:SF29">
    <property type="entry name" value="ARAC-FAMILY TRANSCRIPTIONAL REGULATOR"/>
    <property type="match status" value="1"/>
</dbReference>
<dbReference type="SMART" id="SM00342">
    <property type="entry name" value="HTH_ARAC"/>
    <property type="match status" value="1"/>
</dbReference>
<dbReference type="Gene3D" id="1.10.10.60">
    <property type="entry name" value="Homeodomain-like"/>
    <property type="match status" value="2"/>
</dbReference>
<reference evidence="6 8" key="1">
    <citation type="submission" date="2016-07" db="EMBL/GenBank/DDBJ databases">
        <authorList>
            <person name="Jeong J.-J."/>
            <person name="Kim D.W."/>
            <person name="Sang M.K."/>
            <person name="Choi I.-G."/>
            <person name="Kim K.D."/>
        </authorList>
    </citation>
    <scope>NUCLEOTIDE SEQUENCE [LARGE SCALE GENOMIC DNA]</scope>
    <source>
        <strain evidence="6 8">C-26</strain>
    </source>
</reference>
<sequence length="377" mass="43361">MVLEGIAFSGIAIALMCIALLLSKKKKVSSDHYLIVWLLIGIANLTYYLFPSLFPEILQSFGFALPVLSMGMLYLYVISITFNIQFRLSSLIRHSLFFIIYSLIFIVISTFYSRIEFKNSIPFFIEEHHNRMLNLLTFPMAAVPVIYIILCFLALRKYQNMLAEYYSALEKINLNWLKYIIISLIILFIGVFCMIALGTRTDVIPFDKIFQTVAVVQSGYLFCIVFFSLRQSIVFNQQGTLDAAMVVKQQSKTNVQNRNSSDAISQKLLEFMKTDQPYLDEELSLQKLSLLMNISTHQLSQVINQELNTNFYKFVNAYRVEEVKRKLRDSEFEKYSILGIAFESGFNSKSTFNKIFKEETGITPSEFKKSGSVGKES</sequence>
<keyword evidence="4" id="KW-1133">Transmembrane helix</keyword>
<dbReference type="EMBL" id="MAYF01000357">
    <property type="protein sequence ID" value="OCA69852.1"/>
    <property type="molecule type" value="Genomic_DNA"/>
</dbReference>
<keyword evidence="1" id="KW-0805">Transcription regulation</keyword>
<dbReference type="InterPro" id="IPR018062">
    <property type="entry name" value="HTH_AraC-typ_CS"/>
</dbReference>
<dbReference type="PROSITE" id="PS00041">
    <property type="entry name" value="HTH_ARAC_FAMILY_1"/>
    <property type="match status" value="1"/>
</dbReference>
<dbReference type="PROSITE" id="PS01124">
    <property type="entry name" value="HTH_ARAC_FAMILY_2"/>
    <property type="match status" value="1"/>
</dbReference>
<dbReference type="SUPFAM" id="SSF46689">
    <property type="entry name" value="Homeodomain-like"/>
    <property type="match status" value="1"/>
</dbReference>
<keyword evidence="2" id="KW-0238">DNA-binding</keyword>
<organism evidence="7 9">
    <name type="scientific">Chryseobacterium contaminans</name>
    <dbReference type="NCBI Taxonomy" id="1423959"/>
    <lineage>
        <taxon>Bacteria</taxon>
        <taxon>Pseudomonadati</taxon>
        <taxon>Bacteroidota</taxon>
        <taxon>Flavobacteriia</taxon>
        <taxon>Flavobacteriales</taxon>
        <taxon>Weeksellaceae</taxon>
        <taxon>Chryseobacterium group</taxon>
        <taxon>Chryseobacterium</taxon>
    </lineage>
</organism>
<dbReference type="Proteomes" id="UP000184069">
    <property type="component" value="Unassembled WGS sequence"/>
</dbReference>
<dbReference type="RefSeq" id="WP_066700330.1">
    <property type="nucleotide sequence ID" value="NZ_FRBM01000005.1"/>
</dbReference>
<dbReference type="PANTHER" id="PTHR43280">
    <property type="entry name" value="ARAC-FAMILY TRANSCRIPTIONAL REGULATOR"/>
    <property type="match status" value="1"/>
</dbReference>
<dbReference type="InterPro" id="IPR020449">
    <property type="entry name" value="Tscrpt_reg_AraC-type_HTH"/>
</dbReference>
<evidence type="ECO:0000256" key="4">
    <source>
        <dbReference type="SAM" id="Phobius"/>
    </source>
</evidence>
<name>A0A1M7BX91_9FLAO</name>
<dbReference type="AlphaFoldDB" id="A0A1M7BX91"/>
<evidence type="ECO:0000313" key="7">
    <source>
        <dbReference type="EMBL" id="SHL59547.1"/>
    </source>
</evidence>
<evidence type="ECO:0000256" key="2">
    <source>
        <dbReference type="ARBA" id="ARBA00023125"/>
    </source>
</evidence>
<feature type="transmembrane region" description="Helical" evidence="4">
    <location>
        <begin position="6"/>
        <end position="22"/>
    </location>
</feature>
<dbReference type="Proteomes" id="UP000093508">
    <property type="component" value="Unassembled WGS sequence"/>
</dbReference>
<feature type="transmembrane region" description="Helical" evidence="4">
    <location>
        <begin position="209"/>
        <end position="229"/>
    </location>
</feature>
<keyword evidence="4" id="KW-0812">Transmembrane</keyword>
<feature type="transmembrane region" description="Helical" evidence="4">
    <location>
        <begin position="96"/>
        <end position="115"/>
    </location>
</feature>
<proteinExistence type="predicted"/>
<accession>A0A1M7BX91</accession>
<dbReference type="STRING" id="1423959.SAMN05444407_1054"/>
<evidence type="ECO:0000259" key="5">
    <source>
        <dbReference type="PROSITE" id="PS01124"/>
    </source>
</evidence>
<dbReference type="EMBL" id="FRBM01000005">
    <property type="protein sequence ID" value="SHL59547.1"/>
    <property type="molecule type" value="Genomic_DNA"/>
</dbReference>
<gene>
    <name evidence="6" type="ORF">BBH99_14610</name>
    <name evidence="7" type="ORF">SAMN05444407_1054</name>
</gene>
<evidence type="ECO:0000313" key="9">
    <source>
        <dbReference type="Proteomes" id="UP000184069"/>
    </source>
</evidence>
<evidence type="ECO:0000313" key="8">
    <source>
        <dbReference type="Proteomes" id="UP000093508"/>
    </source>
</evidence>
<keyword evidence="8" id="KW-1185">Reference proteome</keyword>
<feature type="transmembrane region" description="Helical" evidence="4">
    <location>
        <begin position="135"/>
        <end position="155"/>
    </location>
</feature>
<dbReference type="Pfam" id="PF12833">
    <property type="entry name" value="HTH_18"/>
    <property type="match status" value="1"/>
</dbReference>
<feature type="domain" description="HTH araC/xylS-type" evidence="5">
    <location>
        <begin position="266"/>
        <end position="370"/>
    </location>
</feature>
<dbReference type="InterPro" id="IPR009057">
    <property type="entry name" value="Homeodomain-like_sf"/>
</dbReference>
<keyword evidence="4" id="KW-0472">Membrane</keyword>
<reference evidence="7 9" key="2">
    <citation type="submission" date="2016-11" db="EMBL/GenBank/DDBJ databases">
        <authorList>
            <person name="Jaros S."/>
            <person name="Januszkiewicz K."/>
            <person name="Wedrychowicz H."/>
        </authorList>
    </citation>
    <scope>NUCLEOTIDE SEQUENCE [LARGE SCALE GENOMIC DNA]</scope>
    <source>
        <strain evidence="7 9">DSM 27621</strain>
    </source>
</reference>
<feature type="transmembrane region" description="Helical" evidence="4">
    <location>
        <begin position="34"/>
        <end position="50"/>
    </location>
</feature>
<feature type="transmembrane region" description="Helical" evidence="4">
    <location>
        <begin position="176"/>
        <end position="197"/>
    </location>
</feature>
<dbReference type="GO" id="GO:0003700">
    <property type="term" value="F:DNA-binding transcription factor activity"/>
    <property type="evidence" value="ECO:0007669"/>
    <property type="project" value="InterPro"/>
</dbReference>
<feature type="transmembrane region" description="Helical" evidence="4">
    <location>
        <begin position="62"/>
        <end position="84"/>
    </location>
</feature>
<protein>
    <submittedName>
        <fullName evidence="7">Transcriptional regulator, AraC family</fullName>
    </submittedName>
</protein>
<evidence type="ECO:0000256" key="3">
    <source>
        <dbReference type="ARBA" id="ARBA00023163"/>
    </source>
</evidence>
<evidence type="ECO:0000256" key="1">
    <source>
        <dbReference type="ARBA" id="ARBA00023015"/>
    </source>
</evidence>
<keyword evidence="3" id="KW-0804">Transcription</keyword>